<keyword evidence="3" id="KW-1185">Reference proteome</keyword>
<protein>
    <submittedName>
        <fullName evidence="2">Uncharacterized protein DUF4037</fullName>
    </submittedName>
</protein>
<accession>A0A543F3C3</accession>
<sequence length="345" mass="37198">MPSDEDHDGRRLAERYFDEVVRPLVAARWPGLPVAAGRLGAGSDVLGLDDATSRDHDWGLRLSLFVDETLVDDVDRALATDLPDVAFGLPTRFPFTGEVVARHHVEVASPRPFAVARLGFDPTEPISTADWLSVSGQAALEIVAGPLFADETGELTRIRTVLRQYPDDVRRHVVAVGWQQIAEELPLLGRTAQVGDDLGSRIIAGRIAGTVVHLAFVIARSWMPYAKWSGTLLRRLPGTDPLTAALDAALRAADGTQRQALLSDALEALLDLQRAAGLPATPPATEAFWDRPFRHPRAEIAERLRAGITDAGVRALAPGHGCIEQRTSDVAILTDPAARRAIAAA</sequence>
<comment type="caution">
    <text evidence="2">The sequence shown here is derived from an EMBL/GenBank/DDBJ whole genome shotgun (WGS) entry which is preliminary data.</text>
</comment>
<dbReference type="InterPro" id="IPR025117">
    <property type="entry name" value="DUF4037"/>
</dbReference>
<feature type="domain" description="DUF4037" evidence="1">
    <location>
        <begin position="131"/>
        <end position="228"/>
    </location>
</feature>
<reference evidence="2 3" key="1">
    <citation type="submission" date="2019-06" db="EMBL/GenBank/DDBJ databases">
        <title>Sequencing the genomes of 1000 actinobacteria strains.</title>
        <authorList>
            <person name="Klenk H.-P."/>
        </authorList>
    </citation>
    <scope>NUCLEOTIDE SEQUENCE [LARGE SCALE GENOMIC DNA]</scope>
    <source>
        <strain evidence="2 3">DSM 105492</strain>
    </source>
</reference>
<evidence type="ECO:0000259" key="1">
    <source>
        <dbReference type="Pfam" id="PF13228"/>
    </source>
</evidence>
<dbReference type="RefSeq" id="WP_141894558.1">
    <property type="nucleotide sequence ID" value="NZ_BAABLH010000005.1"/>
</dbReference>
<gene>
    <name evidence="2" type="ORF">FB391_2381</name>
</gene>
<evidence type="ECO:0000313" key="2">
    <source>
        <dbReference type="EMBL" id="TQM28318.1"/>
    </source>
</evidence>
<evidence type="ECO:0000313" key="3">
    <source>
        <dbReference type="Proteomes" id="UP000320235"/>
    </source>
</evidence>
<proteinExistence type="predicted"/>
<dbReference type="Pfam" id="PF13228">
    <property type="entry name" value="DUF4037"/>
    <property type="match status" value="1"/>
</dbReference>
<dbReference type="OrthoDB" id="3030at2"/>
<dbReference type="AlphaFoldDB" id="A0A543F3C3"/>
<dbReference type="EMBL" id="VFPE01000002">
    <property type="protein sequence ID" value="TQM28318.1"/>
    <property type="molecule type" value="Genomic_DNA"/>
</dbReference>
<dbReference type="Proteomes" id="UP000320235">
    <property type="component" value="Unassembled WGS sequence"/>
</dbReference>
<name>A0A543F3C3_9MICO</name>
<organism evidence="2 3">
    <name type="scientific">Microbacterium kyungheense</name>
    <dbReference type="NCBI Taxonomy" id="1263636"/>
    <lineage>
        <taxon>Bacteria</taxon>
        <taxon>Bacillati</taxon>
        <taxon>Actinomycetota</taxon>
        <taxon>Actinomycetes</taxon>
        <taxon>Micrococcales</taxon>
        <taxon>Microbacteriaceae</taxon>
        <taxon>Microbacterium</taxon>
    </lineage>
</organism>